<dbReference type="FunCoup" id="F2U0S0">
    <property type="interactions" value="926"/>
</dbReference>
<organism evidence="9">
    <name type="scientific">Salpingoeca rosetta (strain ATCC 50818 / BSB-021)</name>
    <dbReference type="NCBI Taxonomy" id="946362"/>
    <lineage>
        <taxon>Eukaryota</taxon>
        <taxon>Choanoflagellata</taxon>
        <taxon>Craspedida</taxon>
        <taxon>Salpingoecidae</taxon>
        <taxon>Salpingoeca</taxon>
    </lineage>
</organism>
<dbReference type="RefSeq" id="XP_004997055.1">
    <property type="nucleotide sequence ID" value="XM_004996998.1"/>
</dbReference>
<dbReference type="KEGG" id="sre:PTSG_01086"/>
<dbReference type="AlphaFoldDB" id="F2U0S0"/>
<dbReference type="OrthoDB" id="19102at2759"/>
<keyword evidence="4 7" id="KW-0256">Endoplasmic reticulum</keyword>
<feature type="transmembrane region" description="Helical" evidence="7">
    <location>
        <begin position="51"/>
        <end position="76"/>
    </location>
</feature>
<feature type="transmembrane region" description="Helical" evidence="7">
    <location>
        <begin position="150"/>
        <end position="183"/>
    </location>
</feature>
<dbReference type="PANTHER" id="PTHR11009">
    <property type="entry name" value="DER1-LIKE PROTEIN, DERLIN"/>
    <property type="match status" value="1"/>
</dbReference>
<evidence type="ECO:0000256" key="2">
    <source>
        <dbReference type="ARBA" id="ARBA00008917"/>
    </source>
</evidence>
<dbReference type="SUPFAM" id="SSF144091">
    <property type="entry name" value="Rhomboid-like"/>
    <property type="match status" value="1"/>
</dbReference>
<dbReference type="eggNOG" id="KOG0858">
    <property type="taxonomic scope" value="Eukaryota"/>
</dbReference>
<keyword evidence="6 7" id="KW-0472">Membrane</keyword>
<protein>
    <recommendedName>
        <fullName evidence="7">Derlin</fullName>
    </recommendedName>
</protein>
<feature type="transmembrane region" description="Helical" evidence="7">
    <location>
        <begin position="97"/>
        <end position="130"/>
    </location>
</feature>
<dbReference type="InterPro" id="IPR035952">
    <property type="entry name" value="Rhomboid-like_sf"/>
</dbReference>
<comment type="function">
    <text evidence="7">May be involved in the degradation of misfolded endoplasmic reticulum (ER) luminal proteins.</text>
</comment>
<evidence type="ECO:0000256" key="7">
    <source>
        <dbReference type="RuleBase" id="RU363059"/>
    </source>
</evidence>
<dbReference type="Proteomes" id="UP000007799">
    <property type="component" value="Unassembled WGS sequence"/>
</dbReference>
<dbReference type="GO" id="GO:0005789">
    <property type="term" value="C:endoplasmic reticulum membrane"/>
    <property type="evidence" value="ECO:0007669"/>
    <property type="project" value="UniProtKB-SubCell"/>
</dbReference>
<proteinExistence type="inferred from homology"/>
<accession>F2U0S0</accession>
<dbReference type="Pfam" id="PF04511">
    <property type="entry name" value="DER1"/>
    <property type="match status" value="1"/>
</dbReference>
<dbReference type="InParanoid" id="F2U0S0"/>
<keyword evidence="9" id="KW-1185">Reference proteome</keyword>
<evidence type="ECO:0000256" key="4">
    <source>
        <dbReference type="ARBA" id="ARBA00022824"/>
    </source>
</evidence>
<evidence type="ECO:0000256" key="1">
    <source>
        <dbReference type="ARBA" id="ARBA00004477"/>
    </source>
</evidence>
<sequence length="244" mass="27451">MDLQQAYANIPPITKTLVTGAMVITLAGNFGLLPVRALILDFYDVWYNFAIWRLVTSVFFFGKLGFPFLINVYFLYNYSMRIETAGLYDRQPADYVFMLLVHWVTLLVIGYFLALPIIGIPLVLAIMHVWCNVNPDVPVRFWFGLTFKALYLPWVLLVFNILTGGTGMMELLGILTGHVFYFIKYKWPELGGPSLLETPQFLREFFPNAAGGVAGFGEAPASRQPQAPRDPQGFAGRGHVLGNN</sequence>
<comment type="subcellular location">
    <subcellularLocation>
        <location evidence="1 7">Endoplasmic reticulum membrane</location>
        <topology evidence="1 7">Multi-pass membrane protein</topology>
    </subcellularLocation>
</comment>
<evidence type="ECO:0000256" key="5">
    <source>
        <dbReference type="ARBA" id="ARBA00022989"/>
    </source>
</evidence>
<dbReference type="EMBL" id="GL832958">
    <property type="protein sequence ID" value="EGD80494.1"/>
    <property type="molecule type" value="Genomic_DNA"/>
</dbReference>
<keyword evidence="3 7" id="KW-0812">Transmembrane</keyword>
<dbReference type="GeneID" id="16077650"/>
<comment type="similarity">
    <text evidence="2 7">Belongs to the derlin family.</text>
</comment>
<reference evidence="8" key="1">
    <citation type="submission" date="2009-08" db="EMBL/GenBank/DDBJ databases">
        <title>Annotation of Salpingoeca rosetta.</title>
        <authorList>
            <consortium name="The Broad Institute Genome Sequencing Platform"/>
            <person name="Russ C."/>
            <person name="Cuomo C."/>
            <person name="Burger G."/>
            <person name="Gray M.W."/>
            <person name="Holland P.W.H."/>
            <person name="King N."/>
            <person name="Lang F.B.F."/>
            <person name="Roger A.J."/>
            <person name="Ruiz-Trillo I."/>
            <person name="Young S.K."/>
            <person name="Zeng Q."/>
            <person name="Gargeya S."/>
            <person name="Alvarado L."/>
            <person name="Berlin A."/>
            <person name="Chapman S.B."/>
            <person name="Chen Z."/>
            <person name="Freedman E."/>
            <person name="Gellesch M."/>
            <person name="Goldberg J."/>
            <person name="Griggs A."/>
            <person name="Gujja S."/>
            <person name="Heilman E."/>
            <person name="Heiman D."/>
            <person name="Howarth C."/>
            <person name="Mehta T."/>
            <person name="Neiman D."/>
            <person name="Pearson M."/>
            <person name="Roberts A."/>
            <person name="Saif S."/>
            <person name="Shea T."/>
            <person name="Shenoy N."/>
            <person name="Sisk P."/>
            <person name="Stolte C."/>
            <person name="Sykes S."/>
            <person name="White J."/>
            <person name="Yandava C."/>
            <person name="Haas B."/>
            <person name="Nusbaum C."/>
            <person name="Birren B."/>
        </authorList>
    </citation>
    <scope>NUCLEOTIDE SEQUENCE [LARGE SCALE GENOMIC DNA]</scope>
    <source>
        <strain evidence="8">ATCC 50818</strain>
    </source>
</reference>
<feature type="transmembrane region" description="Helical" evidence="7">
    <location>
        <begin position="17"/>
        <end position="39"/>
    </location>
</feature>
<name>F2U0S0_SALR5</name>
<evidence type="ECO:0000313" key="8">
    <source>
        <dbReference type="EMBL" id="EGD80494.1"/>
    </source>
</evidence>
<keyword evidence="5 7" id="KW-1133">Transmembrane helix</keyword>
<dbReference type="InterPro" id="IPR007599">
    <property type="entry name" value="DER1"/>
</dbReference>
<dbReference type="STRING" id="946362.F2U0S0"/>
<dbReference type="GO" id="GO:0006950">
    <property type="term" value="P:response to stress"/>
    <property type="evidence" value="ECO:0007669"/>
    <property type="project" value="UniProtKB-ARBA"/>
</dbReference>
<evidence type="ECO:0000256" key="3">
    <source>
        <dbReference type="ARBA" id="ARBA00022692"/>
    </source>
</evidence>
<gene>
    <name evidence="8" type="ORF">PTSG_01086</name>
</gene>
<evidence type="ECO:0000313" key="9">
    <source>
        <dbReference type="Proteomes" id="UP000007799"/>
    </source>
</evidence>
<evidence type="ECO:0000256" key="6">
    <source>
        <dbReference type="ARBA" id="ARBA00023136"/>
    </source>
</evidence>
<dbReference type="OMA" id="LWRCVTS"/>